<dbReference type="InterPro" id="IPR011037">
    <property type="entry name" value="Pyrv_Knase-like_insert_dom_sf"/>
</dbReference>
<accession>A0A932AA80</accession>
<evidence type="ECO:0000256" key="14">
    <source>
        <dbReference type="ARBA" id="ARBA00023317"/>
    </source>
</evidence>
<name>A0A932AA80_9BACT</name>
<dbReference type="InterPro" id="IPR015793">
    <property type="entry name" value="Pyrv_Knase_brl"/>
</dbReference>
<dbReference type="PROSITE" id="PS00110">
    <property type="entry name" value="PYRUVATE_KINASE"/>
    <property type="match status" value="1"/>
</dbReference>
<dbReference type="PRINTS" id="PR01050">
    <property type="entry name" value="PYRUVTKNASE"/>
</dbReference>
<evidence type="ECO:0000256" key="11">
    <source>
        <dbReference type="ARBA" id="ARBA00022840"/>
    </source>
</evidence>
<keyword evidence="8" id="KW-0479">Metal-binding</keyword>
<dbReference type="GO" id="GO:0030955">
    <property type="term" value="F:potassium ion binding"/>
    <property type="evidence" value="ECO:0007669"/>
    <property type="project" value="UniProtKB-UniRule"/>
</dbReference>
<evidence type="ECO:0000313" key="20">
    <source>
        <dbReference type="EMBL" id="MBI2679098.1"/>
    </source>
</evidence>
<evidence type="ECO:0000256" key="4">
    <source>
        <dbReference type="ARBA" id="ARBA00008663"/>
    </source>
</evidence>
<comment type="pathway">
    <text evidence="3 16">Carbohydrate degradation; glycolysis; pyruvate from D-glyceraldehyde 3-phosphate: step 5/5.</text>
</comment>
<keyword evidence="10 16" id="KW-0418">Kinase</keyword>
<dbReference type="GO" id="GO:0000287">
    <property type="term" value="F:magnesium ion binding"/>
    <property type="evidence" value="ECO:0007669"/>
    <property type="project" value="UniProtKB-UniRule"/>
</dbReference>
<dbReference type="GO" id="GO:0005524">
    <property type="term" value="F:ATP binding"/>
    <property type="evidence" value="ECO:0007669"/>
    <property type="project" value="UniProtKB-KW"/>
</dbReference>
<evidence type="ECO:0000256" key="3">
    <source>
        <dbReference type="ARBA" id="ARBA00004997"/>
    </source>
</evidence>
<comment type="similarity">
    <text evidence="4 16">Belongs to the pyruvate kinase family.</text>
</comment>
<evidence type="ECO:0000256" key="1">
    <source>
        <dbReference type="ARBA" id="ARBA00001946"/>
    </source>
</evidence>
<protein>
    <recommendedName>
        <fullName evidence="6 15">Pyruvate kinase</fullName>
        <ecNumber evidence="5 15">2.7.1.40</ecNumber>
    </recommendedName>
</protein>
<comment type="caution">
    <text evidence="20">The sequence shown here is derived from an EMBL/GenBank/DDBJ whole genome shotgun (WGS) entry which is preliminary data.</text>
</comment>
<comment type="cofactor">
    <cofactor evidence="1">
        <name>Mg(2+)</name>
        <dbReference type="ChEBI" id="CHEBI:18420"/>
    </cofactor>
</comment>
<dbReference type="InterPro" id="IPR015813">
    <property type="entry name" value="Pyrv/PenolPyrv_kinase-like_dom"/>
</dbReference>
<keyword evidence="13 16" id="KW-0324">Glycolysis</keyword>
<dbReference type="EC" id="2.7.1.40" evidence="5 15"/>
<dbReference type="Gene3D" id="3.40.1380.20">
    <property type="entry name" value="Pyruvate kinase, C-terminal domain"/>
    <property type="match status" value="1"/>
</dbReference>
<evidence type="ECO:0000256" key="6">
    <source>
        <dbReference type="ARBA" id="ARBA00018587"/>
    </source>
</evidence>
<organism evidence="20 21">
    <name type="scientific">Candidatus Korobacter versatilis</name>
    <dbReference type="NCBI Taxonomy" id="658062"/>
    <lineage>
        <taxon>Bacteria</taxon>
        <taxon>Pseudomonadati</taxon>
        <taxon>Acidobacteriota</taxon>
        <taxon>Terriglobia</taxon>
        <taxon>Terriglobales</taxon>
        <taxon>Candidatus Korobacteraceae</taxon>
        <taxon>Candidatus Korobacter</taxon>
    </lineage>
</organism>
<evidence type="ECO:0000259" key="19">
    <source>
        <dbReference type="Pfam" id="PF02887"/>
    </source>
</evidence>
<dbReference type="InterPro" id="IPR036918">
    <property type="entry name" value="Pyrv_Knase_C_sf"/>
</dbReference>
<evidence type="ECO:0000256" key="10">
    <source>
        <dbReference type="ARBA" id="ARBA00022777"/>
    </source>
</evidence>
<evidence type="ECO:0000256" key="7">
    <source>
        <dbReference type="ARBA" id="ARBA00022679"/>
    </source>
</evidence>
<feature type="region of interest" description="Disordered" evidence="17">
    <location>
        <begin position="498"/>
        <end position="521"/>
    </location>
</feature>
<evidence type="ECO:0000259" key="18">
    <source>
        <dbReference type="Pfam" id="PF00224"/>
    </source>
</evidence>
<dbReference type="Gene3D" id="3.20.20.60">
    <property type="entry name" value="Phosphoenolpyruvate-binding domains"/>
    <property type="match status" value="1"/>
</dbReference>
<proteinExistence type="inferred from homology"/>
<dbReference type="SUPFAM" id="SSF51621">
    <property type="entry name" value="Phosphoenolpyruvate/pyruvate domain"/>
    <property type="match status" value="1"/>
</dbReference>
<dbReference type="Gene3D" id="2.40.33.10">
    <property type="entry name" value="PK beta-barrel domain-like"/>
    <property type="match status" value="1"/>
</dbReference>
<feature type="domain" description="Pyruvate kinase barrel" evidence="18">
    <location>
        <begin position="26"/>
        <end position="347"/>
    </location>
</feature>
<evidence type="ECO:0000256" key="12">
    <source>
        <dbReference type="ARBA" id="ARBA00022842"/>
    </source>
</evidence>
<evidence type="ECO:0000256" key="9">
    <source>
        <dbReference type="ARBA" id="ARBA00022741"/>
    </source>
</evidence>
<dbReference type="InterPro" id="IPR015795">
    <property type="entry name" value="Pyrv_Knase_C"/>
</dbReference>
<dbReference type="FunFam" id="3.20.20.60:FF:000025">
    <property type="entry name" value="Pyruvate kinase"/>
    <property type="match status" value="1"/>
</dbReference>
<dbReference type="Pfam" id="PF02887">
    <property type="entry name" value="PK_C"/>
    <property type="match status" value="1"/>
</dbReference>
<dbReference type="NCBIfam" id="NF004978">
    <property type="entry name" value="PRK06354.1"/>
    <property type="match status" value="1"/>
</dbReference>
<evidence type="ECO:0000256" key="8">
    <source>
        <dbReference type="ARBA" id="ARBA00022723"/>
    </source>
</evidence>
<comment type="catalytic activity">
    <reaction evidence="16">
        <text>pyruvate + ATP = phosphoenolpyruvate + ADP + H(+)</text>
        <dbReference type="Rhea" id="RHEA:18157"/>
        <dbReference type="ChEBI" id="CHEBI:15361"/>
        <dbReference type="ChEBI" id="CHEBI:15378"/>
        <dbReference type="ChEBI" id="CHEBI:30616"/>
        <dbReference type="ChEBI" id="CHEBI:58702"/>
        <dbReference type="ChEBI" id="CHEBI:456216"/>
        <dbReference type="EC" id="2.7.1.40"/>
    </reaction>
</comment>
<feature type="domain" description="Pyruvate kinase C-terminal" evidence="19">
    <location>
        <begin position="379"/>
        <end position="491"/>
    </location>
</feature>
<gene>
    <name evidence="20" type="primary">pyk</name>
    <name evidence="20" type="ORF">HYX28_09985</name>
</gene>
<dbReference type="AlphaFoldDB" id="A0A932AA80"/>
<dbReference type="InterPro" id="IPR018209">
    <property type="entry name" value="Pyrv_Knase_AS"/>
</dbReference>
<dbReference type="SUPFAM" id="SSF52935">
    <property type="entry name" value="PK C-terminal domain-like"/>
    <property type="match status" value="1"/>
</dbReference>
<evidence type="ECO:0000256" key="15">
    <source>
        <dbReference type="NCBIfam" id="TIGR01064"/>
    </source>
</evidence>
<dbReference type="InterPro" id="IPR015806">
    <property type="entry name" value="Pyrv_Knase_insert_dom_sf"/>
</dbReference>
<evidence type="ECO:0000256" key="5">
    <source>
        <dbReference type="ARBA" id="ARBA00012142"/>
    </source>
</evidence>
<sequence>MTKVEAIDQAAAWKDAEGAPTVHRPRRAKIVCTLGPASSTEVAMRDLMRLGMDVARLNFSHGTHEEHARTIERLRKVAGKEGRSICILQDLQGPKMRTGRLKQRMPVTLKAGSRITLTPRDILGTPTVISTTVDSLARDVQPGMHILLSDGLIELRVKAVRGDDVECEVVNGGMLGEHKGINIPGAALSMPSLTEKDEMDLIFGLKHGVDAVAISFIRSASDVLAVKKIVSARDSDVPVIAKLEKPQAIEHLEEIFDVADGVMVARGDLGVEMPPEKVPIIQKHIIRRAAEWRKPVITATQMLESMIENPRPTRAEASDVANAIFDGTDAVMLSAETASGKYPREAVTIMSKIIIETEEHMREPVRQRRRDGRQLSISETICESIAHAAEDLDMRAIGVFTATGNTARLISKYRPKAQIYAFASIPTVCNRQNLYWGVTPMPCQHAPLTEDMVRTAEAELLRVHAVAPGDVMGIVAGTQQSSGSTNFMRLHVVGATDGSTRVGKKERRRAPRLRPAGVRKK</sequence>
<dbReference type="NCBIfam" id="TIGR01064">
    <property type="entry name" value="pyruv_kin"/>
    <property type="match status" value="1"/>
</dbReference>
<keyword evidence="9" id="KW-0547">Nucleotide-binding</keyword>
<keyword evidence="14 20" id="KW-0670">Pyruvate</keyword>
<evidence type="ECO:0000256" key="2">
    <source>
        <dbReference type="ARBA" id="ARBA00001958"/>
    </source>
</evidence>
<feature type="compositionally biased region" description="Basic residues" evidence="17">
    <location>
        <begin position="502"/>
        <end position="521"/>
    </location>
</feature>
<evidence type="ECO:0000256" key="13">
    <source>
        <dbReference type="ARBA" id="ARBA00023152"/>
    </source>
</evidence>
<dbReference type="InterPro" id="IPR001697">
    <property type="entry name" value="Pyr_Knase"/>
</dbReference>
<dbReference type="GO" id="GO:0004743">
    <property type="term" value="F:pyruvate kinase activity"/>
    <property type="evidence" value="ECO:0007669"/>
    <property type="project" value="UniProtKB-UniRule"/>
</dbReference>
<evidence type="ECO:0000256" key="17">
    <source>
        <dbReference type="SAM" id="MobiDB-lite"/>
    </source>
</evidence>
<dbReference type="PANTHER" id="PTHR11817">
    <property type="entry name" value="PYRUVATE KINASE"/>
    <property type="match status" value="1"/>
</dbReference>
<keyword evidence="7 16" id="KW-0808">Transferase</keyword>
<dbReference type="InterPro" id="IPR040442">
    <property type="entry name" value="Pyrv_kinase-like_dom_sf"/>
</dbReference>
<keyword evidence="11" id="KW-0067">ATP-binding</keyword>
<dbReference type="SUPFAM" id="SSF50800">
    <property type="entry name" value="PK beta-barrel domain-like"/>
    <property type="match status" value="1"/>
</dbReference>
<comment type="cofactor">
    <cofactor evidence="2">
        <name>K(+)</name>
        <dbReference type="ChEBI" id="CHEBI:29103"/>
    </cofactor>
</comment>
<dbReference type="Proteomes" id="UP000779809">
    <property type="component" value="Unassembled WGS sequence"/>
</dbReference>
<dbReference type="GO" id="GO:0016301">
    <property type="term" value="F:kinase activity"/>
    <property type="evidence" value="ECO:0007669"/>
    <property type="project" value="UniProtKB-KW"/>
</dbReference>
<dbReference type="Pfam" id="PF00224">
    <property type="entry name" value="PK"/>
    <property type="match status" value="1"/>
</dbReference>
<reference evidence="20" key="1">
    <citation type="submission" date="2020-07" db="EMBL/GenBank/DDBJ databases">
        <title>Huge and variable diversity of episymbiotic CPR bacteria and DPANN archaea in groundwater ecosystems.</title>
        <authorList>
            <person name="He C.Y."/>
            <person name="Keren R."/>
            <person name="Whittaker M."/>
            <person name="Farag I.F."/>
            <person name="Doudna J."/>
            <person name="Cate J.H.D."/>
            <person name="Banfield J.F."/>
        </authorList>
    </citation>
    <scope>NUCLEOTIDE SEQUENCE</scope>
    <source>
        <strain evidence="20">NC_groundwater_580_Pr5_B-0.1um_64_19</strain>
    </source>
</reference>
<evidence type="ECO:0000256" key="16">
    <source>
        <dbReference type="RuleBase" id="RU000504"/>
    </source>
</evidence>
<evidence type="ECO:0000313" key="21">
    <source>
        <dbReference type="Proteomes" id="UP000779809"/>
    </source>
</evidence>
<keyword evidence="12 16" id="KW-0460">Magnesium</keyword>
<dbReference type="EMBL" id="JACPNR010000012">
    <property type="protein sequence ID" value="MBI2679098.1"/>
    <property type="molecule type" value="Genomic_DNA"/>
</dbReference>
<dbReference type="NCBIfam" id="NF004491">
    <property type="entry name" value="PRK05826.1"/>
    <property type="match status" value="1"/>
</dbReference>
<dbReference type="FunFam" id="2.40.33.10:FF:000001">
    <property type="entry name" value="Pyruvate kinase"/>
    <property type="match status" value="1"/>
</dbReference>